<dbReference type="Proteomes" id="UP000256485">
    <property type="component" value="Unassembled WGS sequence"/>
</dbReference>
<keyword evidence="5" id="KW-1185">Reference proteome</keyword>
<dbReference type="AlphaFoldDB" id="A0A3D9VC94"/>
<feature type="domain" description="Mechanosensitive ion channel MscS" evidence="3">
    <location>
        <begin position="181"/>
        <end position="246"/>
    </location>
</feature>
<evidence type="ECO:0000313" key="4">
    <source>
        <dbReference type="EMBL" id="REF35794.1"/>
    </source>
</evidence>
<dbReference type="EMBL" id="QTUC01000001">
    <property type="protein sequence ID" value="REF35794.1"/>
    <property type="molecule type" value="Genomic_DNA"/>
</dbReference>
<evidence type="ECO:0000256" key="2">
    <source>
        <dbReference type="SAM" id="Phobius"/>
    </source>
</evidence>
<proteinExistence type="predicted"/>
<feature type="transmembrane region" description="Helical" evidence="2">
    <location>
        <begin position="158"/>
        <end position="181"/>
    </location>
</feature>
<dbReference type="InterPro" id="IPR010920">
    <property type="entry name" value="LSM_dom_sf"/>
</dbReference>
<protein>
    <submittedName>
        <fullName evidence="4">Small-conductance mechanosensitive channel</fullName>
    </submittedName>
</protein>
<feature type="transmembrane region" description="Helical" evidence="2">
    <location>
        <begin position="84"/>
        <end position="104"/>
    </location>
</feature>
<dbReference type="PANTHER" id="PTHR30566">
    <property type="entry name" value="YNAI-RELATED MECHANOSENSITIVE ION CHANNEL"/>
    <property type="match status" value="1"/>
</dbReference>
<keyword evidence="2" id="KW-1133">Transmembrane helix</keyword>
<dbReference type="OrthoDB" id="9792218at2"/>
<sequence>MPDNPVIRGLLGEVIVVAAAFAFAWFVHVILRRLAIRRQSIFLSRLTRVSHRAWIVTLVVVAMFVWTTRWFGLRGAAAEVIPHILLIATLISVAWLVLKVLFVAEDAAFQWLRVDVANNRRVRRIRTQVAVLRRFTTAVVVLVALAAILMTFDQLRTLGASILASAGVFGAVAGFAAHATLGNVFAGLQLAITDQLRYDDVVVVQDEWGRIEELTLTHVVLRLWDERRLVLPTTYFTTTPFQNWTRNEARVLGSVILHLAYNAPVAELRAEARRIIEASPLWDGREWVLQVVDSTPLTMVVRVLASAHDAPSSWDLRCEIREKLLTFLQTHYPWALPHPVPTVEEVLAGSDGRSPLATPPGTRSSPLHRRA</sequence>
<dbReference type="PANTHER" id="PTHR30566:SF25">
    <property type="entry name" value="INNER MEMBRANE PROTEIN"/>
    <property type="match status" value="1"/>
</dbReference>
<dbReference type="InterPro" id="IPR006685">
    <property type="entry name" value="MscS_channel_2nd"/>
</dbReference>
<evidence type="ECO:0000256" key="1">
    <source>
        <dbReference type="SAM" id="MobiDB-lite"/>
    </source>
</evidence>
<dbReference type="SUPFAM" id="SSF50182">
    <property type="entry name" value="Sm-like ribonucleoproteins"/>
    <property type="match status" value="1"/>
</dbReference>
<evidence type="ECO:0000259" key="3">
    <source>
        <dbReference type="Pfam" id="PF00924"/>
    </source>
</evidence>
<reference evidence="4 5" key="1">
    <citation type="submission" date="2018-08" db="EMBL/GenBank/DDBJ databases">
        <title>Sequencing the genomes of 1000 actinobacteria strains.</title>
        <authorList>
            <person name="Klenk H.-P."/>
        </authorList>
    </citation>
    <scope>NUCLEOTIDE SEQUENCE [LARGE SCALE GENOMIC DNA]</scope>
    <source>
        <strain evidence="4 5">DSM 22891</strain>
    </source>
</reference>
<keyword evidence="2" id="KW-0472">Membrane</keyword>
<accession>A0A3D9VC94</accession>
<feature type="transmembrane region" description="Helical" evidence="2">
    <location>
        <begin position="52"/>
        <end position="72"/>
    </location>
</feature>
<dbReference type="GO" id="GO:0016020">
    <property type="term" value="C:membrane"/>
    <property type="evidence" value="ECO:0007669"/>
    <property type="project" value="InterPro"/>
</dbReference>
<dbReference type="RefSeq" id="WP_115849523.1">
    <property type="nucleotide sequence ID" value="NZ_QTUC01000001.1"/>
</dbReference>
<comment type="caution">
    <text evidence="4">The sequence shown here is derived from an EMBL/GenBank/DDBJ whole genome shotgun (WGS) entry which is preliminary data.</text>
</comment>
<feature type="region of interest" description="Disordered" evidence="1">
    <location>
        <begin position="350"/>
        <end position="371"/>
    </location>
</feature>
<feature type="transmembrane region" description="Helical" evidence="2">
    <location>
        <begin position="6"/>
        <end position="31"/>
    </location>
</feature>
<organism evidence="4 5">
    <name type="scientific">Thermasporomyces composti</name>
    <dbReference type="NCBI Taxonomy" id="696763"/>
    <lineage>
        <taxon>Bacteria</taxon>
        <taxon>Bacillati</taxon>
        <taxon>Actinomycetota</taxon>
        <taxon>Actinomycetes</taxon>
        <taxon>Propionibacteriales</taxon>
        <taxon>Nocardioidaceae</taxon>
        <taxon>Thermasporomyces</taxon>
    </lineage>
</organism>
<name>A0A3D9VC94_THECX</name>
<gene>
    <name evidence="4" type="ORF">DFJ64_1185</name>
</gene>
<evidence type="ECO:0000313" key="5">
    <source>
        <dbReference type="Proteomes" id="UP000256485"/>
    </source>
</evidence>
<dbReference type="GO" id="GO:0055085">
    <property type="term" value="P:transmembrane transport"/>
    <property type="evidence" value="ECO:0007669"/>
    <property type="project" value="InterPro"/>
</dbReference>
<feature type="transmembrane region" description="Helical" evidence="2">
    <location>
        <begin position="131"/>
        <end position="152"/>
    </location>
</feature>
<dbReference type="Pfam" id="PF00924">
    <property type="entry name" value="MS_channel_2nd"/>
    <property type="match status" value="1"/>
</dbReference>
<keyword evidence="2" id="KW-0812">Transmembrane</keyword>
<dbReference type="Gene3D" id="1.10.287.1260">
    <property type="match status" value="1"/>
</dbReference>